<dbReference type="Gene3D" id="3.40.50.300">
    <property type="entry name" value="P-loop containing nucleotide triphosphate hydrolases"/>
    <property type="match status" value="1"/>
</dbReference>
<dbReference type="InterPro" id="IPR038765">
    <property type="entry name" value="Papain-like_cys_pep_sf"/>
</dbReference>
<evidence type="ECO:0000259" key="6">
    <source>
        <dbReference type="Pfam" id="PF20209"/>
    </source>
</evidence>
<feature type="domain" description="Helitron helicase-like" evidence="5">
    <location>
        <begin position="904"/>
        <end position="1098"/>
    </location>
</feature>
<evidence type="ECO:0000259" key="5">
    <source>
        <dbReference type="Pfam" id="PF14214"/>
    </source>
</evidence>
<dbReference type="EMBL" id="MU557571">
    <property type="protein sequence ID" value="KAI5614793.1"/>
    <property type="molecule type" value="Genomic_DNA"/>
</dbReference>
<keyword evidence="1" id="KW-0347">Helicase</keyword>
<dbReference type="SUPFAM" id="SSF56219">
    <property type="entry name" value="DNase I-like"/>
    <property type="match status" value="1"/>
</dbReference>
<evidence type="ECO:0000313" key="8">
    <source>
        <dbReference type="Proteomes" id="UP001205998"/>
    </source>
</evidence>
<feature type="domain" description="DNA helicase Pif1-like DEAD-box helicase" evidence="4">
    <location>
        <begin position="1622"/>
        <end position="1827"/>
    </location>
</feature>
<reference evidence="7" key="1">
    <citation type="submission" date="2018-07" db="EMBL/GenBank/DDBJ databases">
        <title>Comparative genomics of catfishes provides insights into carnivory and benthic adaptation.</title>
        <authorList>
            <person name="Zhang Y."/>
            <person name="Wang D."/>
            <person name="Peng Z."/>
            <person name="Zheng S."/>
            <person name="Shao F."/>
            <person name="Tao W."/>
        </authorList>
    </citation>
    <scope>NUCLEOTIDE SEQUENCE</scope>
    <source>
        <strain evidence="7">Chongqing</strain>
    </source>
</reference>
<dbReference type="GO" id="GO:0016787">
    <property type="term" value="F:hydrolase activity"/>
    <property type="evidence" value="ECO:0007669"/>
    <property type="project" value="UniProtKB-KW"/>
</dbReference>
<keyword evidence="8" id="KW-1185">Reference proteome</keyword>
<dbReference type="InterPro" id="IPR027417">
    <property type="entry name" value="P-loop_NTPase"/>
</dbReference>
<organism evidence="7 8">
    <name type="scientific">Silurus asotus</name>
    <name type="common">Amur catfish</name>
    <name type="synonym">Parasilurus asotus</name>
    <dbReference type="NCBI Taxonomy" id="30991"/>
    <lineage>
        <taxon>Eukaryota</taxon>
        <taxon>Metazoa</taxon>
        <taxon>Chordata</taxon>
        <taxon>Craniata</taxon>
        <taxon>Vertebrata</taxon>
        <taxon>Euteleostomi</taxon>
        <taxon>Actinopterygii</taxon>
        <taxon>Neopterygii</taxon>
        <taxon>Teleostei</taxon>
        <taxon>Ostariophysi</taxon>
        <taxon>Siluriformes</taxon>
        <taxon>Siluridae</taxon>
        <taxon>Silurus</taxon>
    </lineage>
</organism>
<dbReference type="GO" id="GO:0000723">
    <property type="term" value="P:telomere maintenance"/>
    <property type="evidence" value="ECO:0007669"/>
    <property type="project" value="InterPro"/>
</dbReference>
<evidence type="ECO:0000313" key="7">
    <source>
        <dbReference type="EMBL" id="KAI5614793.1"/>
    </source>
</evidence>
<feature type="region of interest" description="Disordered" evidence="2">
    <location>
        <begin position="239"/>
        <end position="270"/>
    </location>
</feature>
<evidence type="ECO:0000259" key="3">
    <source>
        <dbReference type="Pfam" id="PF03372"/>
    </source>
</evidence>
<dbReference type="Pfam" id="PF05970">
    <property type="entry name" value="PIF1"/>
    <property type="match status" value="1"/>
</dbReference>
<feature type="domain" description="DUF6570" evidence="6">
    <location>
        <begin position="661"/>
        <end position="787"/>
    </location>
</feature>
<feature type="non-terminal residue" evidence="7">
    <location>
        <position position="1"/>
    </location>
</feature>
<dbReference type="Pfam" id="PF14214">
    <property type="entry name" value="Helitron_like_N"/>
    <property type="match status" value="1"/>
</dbReference>
<keyword evidence="1" id="KW-0067">ATP-binding</keyword>
<feature type="compositionally biased region" description="Basic and acidic residues" evidence="2">
    <location>
        <begin position="249"/>
        <end position="259"/>
    </location>
</feature>
<feature type="domain" description="Endonuclease/exonuclease/phosphatase" evidence="3">
    <location>
        <begin position="2115"/>
        <end position="2314"/>
    </location>
</feature>
<dbReference type="InterPro" id="IPR025476">
    <property type="entry name" value="Helitron_helicase-like"/>
</dbReference>
<evidence type="ECO:0000259" key="4">
    <source>
        <dbReference type="Pfam" id="PF05970"/>
    </source>
</evidence>
<dbReference type="CDD" id="cd18809">
    <property type="entry name" value="SF1_C_RecD"/>
    <property type="match status" value="1"/>
</dbReference>
<dbReference type="InterPro" id="IPR051055">
    <property type="entry name" value="PIF1_helicase"/>
</dbReference>
<dbReference type="Gene3D" id="3.60.10.10">
    <property type="entry name" value="Endonuclease/exonuclease/phosphatase"/>
    <property type="match status" value="1"/>
</dbReference>
<comment type="similarity">
    <text evidence="1">Belongs to the helicase family.</text>
</comment>
<keyword evidence="1" id="KW-0233">DNA recombination</keyword>
<dbReference type="SUPFAM" id="SSF54001">
    <property type="entry name" value="Cysteine proteinases"/>
    <property type="match status" value="1"/>
</dbReference>
<dbReference type="Pfam" id="PF03372">
    <property type="entry name" value="Exo_endo_phos"/>
    <property type="match status" value="1"/>
</dbReference>
<keyword evidence="1" id="KW-0234">DNA repair</keyword>
<feature type="region of interest" description="Disordered" evidence="2">
    <location>
        <begin position="1172"/>
        <end position="1202"/>
    </location>
</feature>
<keyword evidence="1" id="KW-0227">DNA damage</keyword>
<proteinExistence type="inferred from homology"/>
<dbReference type="Proteomes" id="UP001205998">
    <property type="component" value="Unassembled WGS sequence"/>
</dbReference>
<dbReference type="InterPro" id="IPR005135">
    <property type="entry name" value="Endo/exonuclease/phosphatase"/>
</dbReference>
<dbReference type="Pfam" id="PF20209">
    <property type="entry name" value="DUF6570"/>
    <property type="match status" value="1"/>
</dbReference>
<evidence type="ECO:0000256" key="1">
    <source>
        <dbReference type="RuleBase" id="RU363044"/>
    </source>
</evidence>
<dbReference type="GO" id="GO:0006310">
    <property type="term" value="P:DNA recombination"/>
    <property type="evidence" value="ECO:0007669"/>
    <property type="project" value="UniProtKB-KW"/>
</dbReference>
<comment type="caution">
    <text evidence="7">The sequence shown here is derived from an EMBL/GenBank/DDBJ whole genome shotgun (WGS) entry which is preliminary data.</text>
</comment>
<dbReference type="InterPro" id="IPR046700">
    <property type="entry name" value="DUF6570"/>
</dbReference>
<dbReference type="EC" id="5.6.2.3" evidence="1"/>
<comment type="cofactor">
    <cofactor evidence="1">
        <name>Mg(2+)</name>
        <dbReference type="ChEBI" id="CHEBI:18420"/>
    </cofactor>
</comment>
<feature type="non-terminal residue" evidence="7">
    <location>
        <position position="2330"/>
    </location>
</feature>
<feature type="compositionally biased region" description="Basic and acidic residues" evidence="2">
    <location>
        <begin position="1184"/>
        <end position="1193"/>
    </location>
</feature>
<dbReference type="SUPFAM" id="SSF52540">
    <property type="entry name" value="P-loop containing nucleoside triphosphate hydrolases"/>
    <property type="match status" value="2"/>
</dbReference>
<dbReference type="PANTHER" id="PTHR47642">
    <property type="entry name" value="ATP-DEPENDENT DNA HELICASE"/>
    <property type="match status" value="1"/>
</dbReference>
<dbReference type="PANTHER" id="PTHR47642:SF5">
    <property type="entry name" value="ATP-DEPENDENT DNA HELICASE"/>
    <property type="match status" value="1"/>
</dbReference>
<gene>
    <name evidence="7" type="ORF">C0J50_11103</name>
</gene>
<keyword evidence="1" id="KW-0547">Nucleotide-binding</keyword>
<dbReference type="GO" id="GO:0006281">
    <property type="term" value="P:DNA repair"/>
    <property type="evidence" value="ECO:0007669"/>
    <property type="project" value="UniProtKB-KW"/>
</dbReference>
<name>A0AAD5AE43_SILAS</name>
<dbReference type="GO" id="GO:0005524">
    <property type="term" value="F:ATP binding"/>
    <property type="evidence" value="ECO:0007669"/>
    <property type="project" value="UniProtKB-KW"/>
</dbReference>
<sequence>VQASHCQGDARYDNFSRNTQCTCVALQFLAYQSEGTDFTTQHLDRVLEEGDALYTCTKMQLIHANKFQNDHLNMDEVPERVTTCNQTYNVVKSETMLGCLGFSEFSGESWFKTLPERLKECLAIDVMHALLIVSPECIAIFRNSSGQYGFFDSHSRSAEGLPVPNGKAVLLTFNCLTDMINRIMIVFRDRGDAASYELMPVSFQPEQCTSKESSVVQSNVKAQKPETTGQIGAQMLSKVNKVRRRKEARKNVTKSEKSVPKLNKSQSEKKQYDSCLQFRQNKIQAVNKKYKENADLRNRKIASLKHKYRNDVTFQEKVTEYMRKKYRTDDVFQNKKKLQMVKRYHKQDLYQNTKREYMVGRYNKDISLQNKMKQYMARRYRTNTKFQNKMKQYMVERYRTDTNFQSKMKQYMARRYRTNTKFQNKVKQYMVERYRTDTNFQSKMKQYMVERYRTDTNFQNKMKQYMVERYRTDTNFKDKMKQYMVRRYRTDSEFQSKMKAYMFKRYTEDSDFRAHHILRCTLHKSKTHVNNVLPILHKLNCAFKIKQKYKAFICVSRSAGQLDNVIKPVVNNIMQAAIAAFRVQIQQGPTRVCTVCNRTLFPNQVKSCNRAKYIKNTHVVLLCLTGRYIHACDYSCSVPCLVPEERRQEWICHTCDSYLMRGHMPSIAVANKLALAPIPKELLELNVLERQLISKFLPFVKIVALPKGQQRAVHGAVVCVPSEVEAIANCLPRPNNESQILQVKLKRHLKFKGYQHFHTVNMHNVLAALHKLKDIHSEYKDVSIDEAAQFEIHTEDKKEIQEPEQISADELNEEQHVSTEEQDELRPGLTLDTCLQPPDIAKEMLSYGEGIFSIAPAQGNKPVGFFSVPKLESMAFPMQFPTGENTIDESRTVAISPSMYFNARLFCVDIRFAKDQSYLFFAQFVTETNMARNSMSIQLRKGKPVTRDGRRISIKLLKDKHEVERLVSNRDATRFMQPLRGTPAYWEKTLKDLQAMIRQLGVPTFFCTFSAAEMRWPEVITVIKAQQGELVQFEDLDWTTKCEILRSNPVTVMRMFEKRVDALLRDLLLSDAQPIGEVVDYFYRVEYQARGSPHIHLLAWVKDAPVFEDDPDDTVCKFIDRYITCQMPDPSTDPELHKLVTEVQMHSRNHSKSCKKGNVLCRFGFPKLPMSDTWITRPRPPPPSDKEHKDRTQGKKQGKAKKFEKVKQMMKEAKEKMKPVWDVLNDPKSSFENLPELLKRCNLSMQCYMKYAQALSTGNVVMLKRSPKECWVNGYNRDLLRAWNANMDIQYILDPFCCVLYILSYISKSEHEMNDLLKSVVQDVRKTNVNEKDEMKQIMQAYSKHRQVSAQESVARTCSLPLKKCSRAVVFIQTDDDALKMSLPLSSLNHKNPDSEDVWMSGIVEKYRARPETPHFEKLCLADFASRYRIVYGRQAKGQNVHPLLNNMGYVQQRTVGKPAIIRYARFSKEKHPEKYYGRLLKLYVPHRSDTQLKQPAYPTYELFYHNALIDVRQPRLLVPVCKVVVENQKRYEKHTAQLDQAFELLQEQGMFENAWTAFAPEMEAERLECLMEKIDEEPEQMNEKDDVPEYQLVREDGDGLVPKIEAPQLSVDYVQQLYRSLNQAQASVFYTVRQWCLKRVWGQNPEQFFYFVSGGAGCGKSHVIKCIYAEATKILRQLPRFREQGDMSSPTVLLTAFTGTAAFNISGKTLHSILKLPRRLSPPYQALGNSLDDVRAVLSNTEILIIDEVSMVSKDLFAYVNWRFQQIKGSKKPFGGISVLAVGDFYQLPPLSKSKPLCVYEGGVPDNWKDYFQIVTLTEIMRQKEDLAFAQLLNRIRVKPKHEVLSKEDRALLAPCLTKPIDCPHKTLHIFATNKEVQKHNTAIVNALHPDIVNVEAEDFRKDPRTGEMKKQSKPVKGKKQDLPDVIQVAAGVRVMVMRNLDVEDGLANGSFGTIAKIVSETKDGVMAVKMIGLEMDNPSAGQKHRKRLDGEQDNLVYVERFEERISKGVVRQQFPVKLAYACTAHKVQGMTMQSAVVSLKRFFEPGMAYVALSRTTSLDGLHITDFDEKKIYADPKITASLQGMKTLSFSGVMPLLEHVQLTTHDQSIKIVHHNVQGLPSHIEDVRSHHEMFLADILCITESHLSGSLIPPFLQLNGYTMFTRSRHVSYTTHTEMAKKERGGGVAMYCKEIIQAQARQYIHNVTDLEFLLIKIDAPVTATVVTVYRPPNYNLSHFLPNLQSLLEAIEIMNRWPVIVCGDFNEDLLISTGKKPILELFKSKGYVQVISAATTDNCTLLDHIYISPSNVCAESGVLQTYFSYHNAVYCVL</sequence>
<evidence type="ECO:0000256" key="2">
    <source>
        <dbReference type="SAM" id="MobiDB-lite"/>
    </source>
</evidence>
<dbReference type="GO" id="GO:0043139">
    <property type="term" value="F:5'-3' DNA helicase activity"/>
    <property type="evidence" value="ECO:0007669"/>
    <property type="project" value="UniProtKB-EC"/>
</dbReference>
<dbReference type="Gene3D" id="3.90.70.120">
    <property type="match status" value="1"/>
</dbReference>
<dbReference type="InterPro" id="IPR010285">
    <property type="entry name" value="DNA_helicase_pif1-like_DEAD"/>
</dbReference>
<dbReference type="InterPro" id="IPR036691">
    <property type="entry name" value="Endo/exonu/phosph_ase_sf"/>
</dbReference>
<accession>A0AAD5AE43</accession>
<protein>
    <recommendedName>
        <fullName evidence="1">ATP-dependent DNA helicase</fullName>
        <ecNumber evidence="1">5.6.2.3</ecNumber>
    </recommendedName>
</protein>
<comment type="catalytic activity">
    <reaction evidence="1">
        <text>ATP + H2O = ADP + phosphate + H(+)</text>
        <dbReference type="Rhea" id="RHEA:13065"/>
        <dbReference type="ChEBI" id="CHEBI:15377"/>
        <dbReference type="ChEBI" id="CHEBI:15378"/>
        <dbReference type="ChEBI" id="CHEBI:30616"/>
        <dbReference type="ChEBI" id="CHEBI:43474"/>
        <dbReference type="ChEBI" id="CHEBI:456216"/>
        <dbReference type="EC" id="5.6.2.3"/>
    </reaction>
</comment>
<keyword evidence="1" id="KW-0378">Hydrolase</keyword>